<evidence type="ECO:0000313" key="1">
    <source>
        <dbReference type="EMBL" id="WAA09783.1"/>
    </source>
</evidence>
<dbReference type="AlphaFoldDB" id="A0A9E8RW83"/>
<reference evidence="1" key="1">
    <citation type="submission" date="2022-09" db="EMBL/GenBank/DDBJ databases">
        <title>Complete Genomes of Fervidibacillus albus and Fervidibacillus halotolerans isolated from tidal flat sediments.</title>
        <authorList>
            <person name="Kwon K.K."/>
            <person name="Yang S.-H."/>
            <person name="Park M.J."/>
            <person name="Oh H.-M."/>
        </authorList>
    </citation>
    <scope>NUCLEOTIDE SEQUENCE</scope>
    <source>
        <strain evidence="1">MEBiC13591</strain>
    </source>
</reference>
<name>A0A9E8RW83_9BACI</name>
<dbReference type="EMBL" id="CP106878">
    <property type="protein sequence ID" value="WAA09783.1"/>
    <property type="molecule type" value="Genomic_DNA"/>
</dbReference>
<protein>
    <recommendedName>
        <fullName evidence="3">Flagellar protein</fullName>
    </recommendedName>
</protein>
<proteinExistence type="predicted"/>
<dbReference type="NCBIfam" id="TIGR03826">
    <property type="entry name" value="YvyF"/>
    <property type="match status" value="1"/>
</dbReference>
<evidence type="ECO:0008006" key="3">
    <source>
        <dbReference type="Google" id="ProtNLM"/>
    </source>
</evidence>
<keyword evidence="2" id="KW-1185">Reference proteome</keyword>
<dbReference type="RefSeq" id="WP_275417567.1">
    <property type="nucleotide sequence ID" value="NZ_CP106878.1"/>
</dbReference>
<accession>A0A9E8RW83</accession>
<gene>
    <name evidence="1" type="ORF">OE104_14965</name>
</gene>
<evidence type="ECO:0000313" key="2">
    <source>
        <dbReference type="Proteomes" id="UP001164718"/>
    </source>
</evidence>
<dbReference type="KEGG" id="faf:OE104_14965"/>
<dbReference type="Proteomes" id="UP001164718">
    <property type="component" value="Chromosome"/>
</dbReference>
<dbReference type="InterPro" id="IPR022258">
    <property type="entry name" value="Flagellar_operon_YvyF"/>
</dbReference>
<organism evidence="1 2">
    <name type="scientific">Fervidibacillus albus</name>
    <dbReference type="NCBI Taxonomy" id="2980026"/>
    <lineage>
        <taxon>Bacteria</taxon>
        <taxon>Bacillati</taxon>
        <taxon>Bacillota</taxon>
        <taxon>Bacilli</taxon>
        <taxon>Bacillales</taxon>
        <taxon>Bacillaceae</taxon>
        <taxon>Fervidibacillus</taxon>
    </lineage>
</organism>
<sequence>MELANCSRCGKVFVKTSIRDVCETCYQEEEAAFEKVNQFLKKRENRTASMAQVIEATGVEEELILKFIKKGRIRLIQFPNLSYPCDKCGAPIQKGRLCENCQREFRTELEQFEDEQKRQRELEERAKTYYAIDEKYRKR</sequence>